<feature type="signal peptide" evidence="2">
    <location>
        <begin position="1"/>
        <end position="27"/>
    </location>
</feature>
<accession>A0A1D9MLP9</accession>
<organism evidence="3 4">
    <name type="scientific">Boudabousia tangfeifanii</name>
    <dbReference type="NCBI Taxonomy" id="1912795"/>
    <lineage>
        <taxon>Bacteria</taxon>
        <taxon>Bacillati</taxon>
        <taxon>Actinomycetota</taxon>
        <taxon>Actinomycetes</taxon>
        <taxon>Actinomycetales</taxon>
        <taxon>Actinomycetaceae</taxon>
        <taxon>Boudabousia</taxon>
    </lineage>
</organism>
<dbReference type="RefSeq" id="WP_071164685.1">
    <property type="nucleotide sequence ID" value="NZ_CP017812.1"/>
</dbReference>
<protein>
    <recommendedName>
        <fullName evidence="5">DUF3153 domain-containing protein</fullName>
    </recommendedName>
</protein>
<evidence type="ECO:0000313" key="3">
    <source>
        <dbReference type="EMBL" id="AOZ73222.1"/>
    </source>
</evidence>
<feature type="transmembrane region" description="Helical" evidence="1">
    <location>
        <begin position="191"/>
        <end position="212"/>
    </location>
</feature>
<evidence type="ECO:0008006" key="5">
    <source>
        <dbReference type="Google" id="ProtNLM"/>
    </source>
</evidence>
<gene>
    <name evidence="3" type="ORF">BK816_07920</name>
</gene>
<dbReference type="EMBL" id="CP017812">
    <property type="protein sequence ID" value="AOZ73222.1"/>
    <property type="molecule type" value="Genomic_DNA"/>
</dbReference>
<keyword evidence="4" id="KW-1185">Reference proteome</keyword>
<dbReference type="KEGG" id="avu:BK816_07920"/>
<keyword evidence="1" id="KW-1133">Transmembrane helix</keyword>
<feature type="chain" id="PRO_5009443746" description="DUF3153 domain-containing protein" evidence="2">
    <location>
        <begin position="28"/>
        <end position="219"/>
    </location>
</feature>
<keyword evidence="2" id="KW-0732">Signal</keyword>
<evidence type="ECO:0000313" key="4">
    <source>
        <dbReference type="Proteomes" id="UP000176288"/>
    </source>
</evidence>
<sequence length="219" mass="23612">MTSPIFKRHTALAAAGACLLLSGCAFDGTVQVGSDLLLSGKFEVEINAKQLSEATKQAATCQNFATNLNQQQKANQMQPYGRLQLVTKNQKEDGDNLICDFEFKDWDPNANRQILQNVGDGMLLKTEDPGKLLKGANFDKFSLTLQFPGEVRLAPGGKIDGNQVTFDSVDAFANSHQIITGQPEKYSTWQLLTYGLIALVAVGGGIAVALGLRHGVVPE</sequence>
<dbReference type="Proteomes" id="UP000176288">
    <property type="component" value="Chromosome"/>
</dbReference>
<evidence type="ECO:0000256" key="1">
    <source>
        <dbReference type="SAM" id="Phobius"/>
    </source>
</evidence>
<name>A0A1D9MLP9_9ACTO</name>
<proteinExistence type="predicted"/>
<dbReference type="STRING" id="1912795.BK816_07920"/>
<keyword evidence="1" id="KW-0472">Membrane</keyword>
<dbReference type="AlphaFoldDB" id="A0A1D9MLP9"/>
<evidence type="ECO:0000256" key="2">
    <source>
        <dbReference type="SAM" id="SignalP"/>
    </source>
</evidence>
<dbReference type="PROSITE" id="PS51257">
    <property type="entry name" value="PROKAR_LIPOPROTEIN"/>
    <property type="match status" value="1"/>
</dbReference>
<dbReference type="OrthoDB" id="4793553at2"/>
<keyword evidence="1" id="KW-0812">Transmembrane</keyword>
<reference evidence="3 4" key="1">
    <citation type="submission" date="2016-10" db="EMBL/GenBank/DDBJ databases">
        <title>Actinomyces aegypiusis sp. nov., isolated from the Aegypius monachus in Qinghai Tibet Plateau China.</title>
        <authorList>
            <person name="Wang Y."/>
        </authorList>
    </citation>
    <scope>NUCLEOTIDE SEQUENCE [LARGE SCALE GENOMIC DNA]</scope>
    <source>
        <strain evidence="3 4">VUL4_3</strain>
    </source>
</reference>